<gene>
    <name evidence="2" type="ORF">SAMN04489834_2436</name>
</gene>
<dbReference type="STRING" id="412690.SAMN04489834_2436"/>
<keyword evidence="2" id="KW-0282">Flagellum</keyword>
<dbReference type="AlphaFoldDB" id="A0A1H1W6V3"/>
<proteinExistence type="predicted"/>
<evidence type="ECO:0000313" key="3">
    <source>
        <dbReference type="Proteomes" id="UP000181956"/>
    </source>
</evidence>
<keyword evidence="2" id="KW-0969">Cilium</keyword>
<sequence>MSMTRAFALDGLLRLRRLEQDEAAGSLAAANAGRHESAAREAAARAGLGESLATPDTLDALHGIAAARASARSMVAELGAVTLERQRRAEEAQQEYSAARRNTLSLEKLAARHAETVAGEELHAEQIVLDELAGTAWQRQAEGTQR</sequence>
<dbReference type="Gene3D" id="1.10.287.1700">
    <property type="match status" value="1"/>
</dbReference>
<accession>A0A1H1W6V3</accession>
<evidence type="ECO:0000313" key="2">
    <source>
        <dbReference type="EMBL" id="SDS91939.1"/>
    </source>
</evidence>
<dbReference type="InterPro" id="IPR053716">
    <property type="entry name" value="Flag_assembly_chemotaxis_eff"/>
</dbReference>
<keyword evidence="3" id="KW-1185">Reference proteome</keyword>
<dbReference type="Proteomes" id="UP000181956">
    <property type="component" value="Chromosome I"/>
</dbReference>
<name>A0A1H1W6V3_9MICO</name>
<protein>
    <submittedName>
        <fullName evidence="2">Flagellar FliJ protein</fullName>
    </submittedName>
</protein>
<organism evidence="2 3">
    <name type="scientific">Microterricola viridarii</name>
    <dbReference type="NCBI Taxonomy" id="412690"/>
    <lineage>
        <taxon>Bacteria</taxon>
        <taxon>Bacillati</taxon>
        <taxon>Actinomycetota</taxon>
        <taxon>Actinomycetes</taxon>
        <taxon>Micrococcales</taxon>
        <taxon>Microbacteriaceae</taxon>
        <taxon>Microterricola</taxon>
    </lineage>
</organism>
<evidence type="ECO:0000256" key="1">
    <source>
        <dbReference type="SAM" id="MobiDB-lite"/>
    </source>
</evidence>
<dbReference type="RefSeq" id="WP_231919141.1">
    <property type="nucleotide sequence ID" value="NZ_LT629742.1"/>
</dbReference>
<keyword evidence="2" id="KW-0966">Cell projection</keyword>
<reference evidence="3" key="1">
    <citation type="submission" date="2016-10" db="EMBL/GenBank/DDBJ databases">
        <authorList>
            <person name="Varghese N."/>
            <person name="Submissions S."/>
        </authorList>
    </citation>
    <scope>NUCLEOTIDE SEQUENCE [LARGE SCALE GENOMIC DNA]</scope>
    <source>
        <strain evidence="3">DSM 21772</strain>
    </source>
</reference>
<feature type="region of interest" description="Disordered" evidence="1">
    <location>
        <begin position="25"/>
        <end position="46"/>
    </location>
</feature>
<feature type="compositionally biased region" description="Basic and acidic residues" evidence="1">
    <location>
        <begin position="33"/>
        <end position="43"/>
    </location>
</feature>
<dbReference type="EMBL" id="LT629742">
    <property type="protein sequence ID" value="SDS91939.1"/>
    <property type="molecule type" value="Genomic_DNA"/>
</dbReference>